<accession>V9Z912</accession>
<dbReference type="AlphaFoldDB" id="V9Z912"/>
<reference evidence="2" key="1">
    <citation type="submission" date="2013-09" db="EMBL/GenBank/DDBJ databases">
        <title>Complete nucleotide sequence of Streptomyces linear plasmid pFRL6.</title>
        <authorList>
            <person name="Chen Z."/>
            <person name="Fang P."/>
            <person name="Qin Z."/>
        </authorList>
    </citation>
    <scope>NUCLEOTIDE SEQUENCE</scope>
    <source>
        <plasmid evidence="2">pFRL6</plasmid>
    </source>
</reference>
<dbReference type="RefSeq" id="WP_024127730.1">
    <property type="nucleotide sequence ID" value="NC_023286.1"/>
</dbReference>
<dbReference type="EMBL" id="KF602051">
    <property type="protein sequence ID" value="AHE40494.1"/>
    <property type="molecule type" value="Genomic_DNA"/>
</dbReference>
<keyword evidence="2" id="KW-0614">Plasmid</keyword>
<feature type="region of interest" description="Disordered" evidence="1">
    <location>
        <begin position="76"/>
        <end position="111"/>
    </location>
</feature>
<sequence length="161" mass="17049">MVDRDDTSALVVNVFTPDDVAGDGTVSGSIVASPAARRPGAARTRARMLGAAAHTAALDPQTAVMLTSGLETTASFEEKAQQRRPAHRPGRRPSLRAGPRGWTSPALAAAPGSELTERLTRHILDCTTDHVVDTLVDRSEDQTNDVVAALLAQTRREGEDT</sequence>
<protein>
    <submittedName>
        <fullName evidence="2">Uncharacterized protein</fullName>
    </submittedName>
</protein>
<proteinExistence type="predicted"/>
<feature type="compositionally biased region" description="Basic residues" evidence="1">
    <location>
        <begin position="82"/>
        <end position="94"/>
    </location>
</feature>
<name>V9Z912_9ACTN</name>
<evidence type="ECO:0000256" key="1">
    <source>
        <dbReference type="SAM" id="MobiDB-lite"/>
    </source>
</evidence>
<geneLocation type="plasmid" evidence="2">
    <name>pFRL6</name>
</geneLocation>
<organism evidence="2">
    <name type="scientific">Streptomyces sp. F12</name>
    <dbReference type="NCBI Taxonomy" id="1436084"/>
    <lineage>
        <taxon>Bacteria</taxon>
        <taxon>Bacillati</taxon>
        <taxon>Actinomycetota</taxon>
        <taxon>Actinomycetes</taxon>
        <taxon>Kitasatosporales</taxon>
        <taxon>Streptomycetaceae</taxon>
        <taxon>Streptomyces</taxon>
    </lineage>
</organism>
<evidence type="ECO:0000313" key="2">
    <source>
        <dbReference type="EMBL" id="AHE40494.1"/>
    </source>
</evidence>
<gene>
    <name evidence="2" type="ORF">pFRL6_407c</name>
</gene>